<gene>
    <name evidence="1" type="ORF">LCGC14_2812390</name>
</gene>
<dbReference type="AlphaFoldDB" id="A0A0F8Z6B5"/>
<comment type="caution">
    <text evidence="1">The sequence shown here is derived from an EMBL/GenBank/DDBJ whole genome shotgun (WGS) entry which is preliminary data.</text>
</comment>
<evidence type="ECO:0000313" key="1">
    <source>
        <dbReference type="EMBL" id="KKK81545.1"/>
    </source>
</evidence>
<proteinExistence type="predicted"/>
<feature type="non-terminal residue" evidence="1">
    <location>
        <position position="1"/>
    </location>
</feature>
<sequence>DGAWSKYYRWWSFTFFVQRTRNYWGLGAKLLFWPMLRLHLHVGPYTLEAGWPGIAGP</sequence>
<name>A0A0F8Z6B5_9ZZZZ</name>
<reference evidence="1" key="1">
    <citation type="journal article" date="2015" name="Nature">
        <title>Complex archaea that bridge the gap between prokaryotes and eukaryotes.</title>
        <authorList>
            <person name="Spang A."/>
            <person name="Saw J.H."/>
            <person name="Jorgensen S.L."/>
            <person name="Zaremba-Niedzwiedzka K."/>
            <person name="Martijn J."/>
            <person name="Lind A.E."/>
            <person name="van Eijk R."/>
            <person name="Schleper C."/>
            <person name="Guy L."/>
            <person name="Ettema T.J."/>
        </authorList>
    </citation>
    <scope>NUCLEOTIDE SEQUENCE</scope>
</reference>
<accession>A0A0F8Z6B5</accession>
<organism evidence="1">
    <name type="scientific">marine sediment metagenome</name>
    <dbReference type="NCBI Taxonomy" id="412755"/>
    <lineage>
        <taxon>unclassified sequences</taxon>
        <taxon>metagenomes</taxon>
        <taxon>ecological metagenomes</taxon>
    </lineage>
</organism>
<protein>
    <submittedName>
        <fullName evidence="1">Uncharacterized protein</fullName>
    </submittedName>
</protein>
<dbReference type="EMBL" id="LAZR01053074">
    <property type="protein sequence ID" value="KKK81545.1"/>
    <property type="molecule type" value="Genomic_DNA"/>
</dbReference>